<reference evidence="1" key="1">
    <citation type="submission" date="2022-04" db="EMBL/GenBank/DDBJ databases">
        <title>Chromosome-scale genome assembly of Holotrichia oblita Faldermann.</title>
        <authorList>
            <person name="Rongchong L."/>
        </authorList>
    </citation>
    <scope>NUCLEOTIDE SEQUENCE</scope>
    <source>
        <strain evidence="1">81SQS9</strain>
    </source>
</reference>
<dbReference type="Proteomes" id="UP001056778">
    <property type="component" value="Chromosome 9"/>
</dbReference>
<evidence type="ECO:0000313" key="1">
    <source>
        <dbReference type="EMBL" id="KAI4455791.1"/>
    </source>
</evidence>
<proteinExistence type="predicted"/>
<name>A0ACB9SQU5_HOLOL</name>
<sequence length="219" mass="25424">MKVFSISESDDSEDSDSSSVEEQGVNSDWGVVVGDPKAFNFDEDIGLVKEIQDMRGKDIFSYYRLFLDEELITTLVTETNLYAEQTIVQAIVEETLMPSSRLNKWKNVTREEMYCFLGFLLWMGLDKKLRFVLFSNTFQSKNIDEYFDKKFKNFDSSSLPPCKVELQQHLLRVRYVTKLWRNSHLKHTTSLSPVASGWTINDNKYDFVWFVGAITIPSC</sequence>
<comment type="caution">
    <text evidence="1">The sequence shown here is derived from an EMBL/GenBank/DDBJ whole genome shotgun (WGS) entry which is preliminary data.</text>
</comment>
<evidence type="ECO:0000313" key="2">
    <source>
        <dbReference type="Proteomes" id="UP001056778"/>
    </source>
</evidence>
<dbReference type="EMBL" id="CM043023">
    <property type="protein sequence ID" value="KAI4455791.1"/>
    <property type="molecule type" value="Genomic_DNA"/>
</dbReference>
<gene>
    <name evidence="1" type="ORF">MML48_9g00001728</name>
</gene>
<accession>A0ACB9SQU5</accession>
<organism evidence="1 2">
    <name type="scientific">Holotrichia oblita</name>
    <name type="common">Chafer beetle</name>
    <dbReference type="NCBI Taxonomy" id="644536"/>
    <lineage>
        <taxon>Eukaryota</taxon>
        <taxon>Metazoa</taxon>
        <taxon>Ecdysozoa</taxon>
        <taxon>Arthropoda</taxon>
        <taxon>Hexapoda</taxon>
        <taxon>Insecta</taxon>
        <taxon>Pterygota</taxon>
        <taxon>Neoptera</taxon>
        <taxon>Endopterygota</taxon>
        <taxon>Coleoptera</taxon>
        <taxon>Polyphaga</taxon>
        <taxon>Scarabaeiformia</taxon>
        <taxon>Scarabaeidae</taxon>
        <taxon>Melolonthinae</taxon>
        <taxon>Holotrichia</taxon>
    </lineage>
</organism>
<protein>
    <submittedName>
        <fullName evidence="1">Transposase is4</fullName>
    </submittedName>
</protein>
<keyword evidence="2" id="KW-1185">Reference proteome</keyword>